<evidence type="ECO:0000256" key="7">
    <source>
        <dbReference type="ARBA" id="ARBA00023235"/>
    </source>
</evidence>
<keyword evidence="8" id="KW-0498">Mitosis</keyword>
<dbReference type="InterPro" id="IPR015415">
    <property type="entry name" value="Spast_Vps4_C"/>
</dbReference>
<comment type="activity regulation">
    <text evidence="8">ATPase activity is stimulated by microtubules, which promote homooligomerization. ATP-dependent microtubule severing is stimulated by interaction with KATNB1.</text>
</comment>
<feature type="compositionally biased region" description="Low complexity" evidence="9">
    <location>
        <begin position="141"/>
        <end position="150"/>
    </location>
</feature>
<dbReference type="Pfam" id="PF00004">
    <property type="entry name" value="AAA"/>
    <property type="match status" value="1"/>
</dbReference>
<dbReference type="GO" id="GO:0016887">
    <property type="term" value="F:ATP hydrolysis activity"/>
    <property type="evidence" value="ECO:0007669"/>
    <property type="project" value="InterPro"/>
</dbReference>
<dbReference type="AlphaFoldDB" id="A0A9C6XBV0"/>
<feature type="domain" description="AAA+ ATPase" evidence="10">
    <location>
        <begin position="354"/>
        <end position="493"/>
    </location>
</feature>
<dbReference type="GO" id="GO:0008017">
    <property type="term" value="F:microtubule binding"/>
    <property type="evidence" value="ECO:0007669"/>
    <property type="project" value="UniProtKB-UniRule"/>
</dbReference>
<dbReference type="GO" id="GO:0000922">
    <property type="term" value="C:spindle pole"/>
    <property type="evidence" value="ECO:0007669"/>
    <property type="project" value="UniProtKB-SubCell"/>
</dbReference>
<sequence length="601" mass="65243">MGVPMDGHGQYPAAPGSGQHYPQPHPGFAYQQQPPPASGPAAAAPAAANPDVEIEYEVTVPLGRLRHSGCHSMWDLQCPGAPHAPPSGLQQVARMMDSLLMDTFSPFTFTKITTHRRERQASRRHHHAARREAGAQGAGVVGAASSAPMRAHPPPPPAHPGAEFMVRPPDSAAAGVRGGGGGGGGGGHPPPAASDKWVASLRRRDPEIQPALPAIGLRGRSSSHPSVARKSRSVERLPRTVRARPPVGPAGPVSSAALHHRHHRVAKKTSSTGSSEKEDQDGTGDDEKDEQQRTFNPTGYEGHLVDTLEKDILQRNPDVTWARIAGLEDAKGVLQEAVVLPILMPDFFKGIRRPWKGVLMVGPPGTGKTMLAKAVATECGTTFFNVSSATLTSKYRGDSEKLVRLLFEMARFFAPSTIFIDEMDSLCSQRGTDSEHEASRRFKAELLIQMDGLNCTSGDDKVIMVLGATNHPWDIDEAFRRRFEKRVYIPLPNDETRTALLKLCLEGVTVEENFDHQTVADQLEGYTGSDISNVCRDAAMMAMRRKICGRSPDEIKKIKKEEVDLPVTVQDFGEAVAKCKKSVTQEDVTKYEEWIAEFGSS</sequence>
<evidence type="ECO:0000256" key="5">
    <source>
        <dbReference type="ARBA" id="ARBA00022840"/>
    </source>
</evidence>
<evidence type="ECO:0000313" key="11">
    <source>
        <dbReference type="Proteomes" id="UP000504606"/>
    </source>
</evidence>
<keyword evidence="8" id="KW-0132">Cell division</keyword>
<dbReference type="KEGG" id="foc:113214381"/>
<keyword evidence="8" id="KW-0131">Cell cycle</keyword>
<dbReference type="CTD" id="40715"/>
<dbReference type="FunFam" id="1.10.8.60:FF:000025">
    <property type="entry name" value="Katanin p60 ATPase-containing subunit A1"/>
    <property type="match status" value="1"/>
</dbReference>
<dbReference type="GO" id="GO:0051301">
    <property type="term" value="P:cell division"/>
    <property type="evidence" value="ECO:0007669"/>
    <property type="project" value="UniProtKB-KW"/>
</dbReference>
<keyword evidence="3 8" id="KW-0493">Microtubule</keyword>
<evidence type="ECO:0000256" key="4">
    <source>
        <dbReference type="ARBA" id="ARBA00022741"/>
    </source>
</evidence>
<evidence type="ECO:0000256" key="1">
    <source>
        <dbReference type="ARBA" id="ARBA00004245"/>
    </source>
</evidence>
<dbReference type="InterPro" id="IPR028596">
    <property type="entry name" value="KATNA1"/>
</dbReference>
<dbReference type="RefSeq" id="XP_052133372.1">
    <property type="nucleotide sequence ID" value="XM_052277412.1"/>
</dbReference>
<dbReference type="GO" id="GO:0005813">
    <property type="term" value="C:centrosome"/>
    <property type="evidence" value="ECO:0007669"/>
    <property type="project" value="UniProtKB-SubCell"/>
</dbReference>
<dbReference type="Proteomes" id="UP000504606">
    <property type="component" value="Unplaced"/>
</dbReference>
<dbReference type="Pfam" id="PF17862">
    <property type="entry name" value="AAA_lid_3"/>
    <property type="match status" value="1"/>
</dbReference>
<gene>
    <name evidence="12 13" type="primary">LOC113214381</name>
    <name evidence="8" type="synonym">KATNA1</name>
</gene>
<dbReference type="InterPro" id="IPR050304">
    <property type="entry name" value="MT-severing_AAA_ATPase"/>
</dbReference>
<organism evidence="11 12">
    <name type="scientific">Frankliniella occidentalis</name>
    <name type="common">Western flower thrips</name>
    <name type="synonym">Euthrips occidentalis</name>
    <dbReference type="NCBI Taxonomy" id="133901"/>
    <lineage>
        <taxon>Eukaryota</taxon>
        <taxon>Metazoa</taxon>
        <taxon>Ecdysozoa</taxon>
        <taxon>Arthropoda</taxon>
        <taxon>Hexapoda</taxon>
        <taxon>Insecta</taxon>
        <taxon>Pterygota</taxon>
        <taxon>Neoptera</taxon>
        <taxon>Paraneoptera</taxon>
        <taxon>Thysanoptera</taxon>
        <taxon>Terebrantia</taxon>
        <taxon>Thripoidea</taxon>
        <taxon>Thripidae</taxon>
        <taxon>Frankliniella</taxon>
    </lineage>
</organism>
<evidence type="ECO:0000313" key="13">
    <source>
        <dbReference type="RefSeq" id="XP_052133373.1"/>
    </source>
</evidence>
<comment type="subunit">
    <text evidence="8">Can homooligomerize into hexameric rings, which may be promoted by interaction with microtubules. Interacts with KATNB1, which may serve as a targeting subunit.</text>
</comment>
<dbReference type="FunFam" id="3.40.50.300:FF:000159">
    <property type="entry name" value="Katanin p60 ATPase-containing subunit A1"/>
    <property type="match status" value="1"/>
</dbReference>
<feature type="compositionally biased region" description="Acidic residues" evidence="9">
    <location>
        <begin position="278"/>
        <end position="289"/>
    </location>
</feature>
<evidence type="ECO:0000256" key="2">
    <source>
        <dbReference type="ARBA" id="ARBA00022490"/>
    </source>
</evidence>
<dbReference type="GeneID" id="113214381"/>
<proteinExistence type="inferred from homology"/>
<feature type="compositionally biased region" description="Low complexity" evidence="9">
    <location>
        <begin position="39"/>
        <end position="48"/>
    </location>
</feature>
<dbReference type="InterPro" id="IPR003960">
    <property type="entry name" value="ATPase_AAA_CS"/>
</dbReference>
<evidence type="ECO:0000313" key="12">
    <source>
        <dbReference type="RefSeq" id="XP_052133372.1"/>
    </source>
</evidence>
<keyword evidence="11" id="KW-1185">Reference proteome</keyword>
<dbReference type="PROSITE" id="PS00674">
    <property type="entry name" value="AAA"/>
    <property type="match status" value="1"/>
</dbReference>
<accession>A0A9C6XBV0</accession>
<dbReference type="SMART" id="SM00382">
    <property type="entry name" value="AAA"/>
    <property type="match status" value="1"/>
</dbReference>
<dbReference type="PANTHER" id="PTHR23074:SF152">
    <property type="entry name" value="KATANIN P60 ATPASE-CONTAINING SUBUNIT A1"/>
    <property type="match status" value="1"/>
</dbReference>
<dbReference type="InterPro" id="IPR041569">
    <property type="entry name" value="AAA_lid_3"/>
</dbReference>
<dbReference type="HAMAP" id="MF_03023">
    <property type="entry name" value="Katanin_p60_A1"/>
    <property type="match status" value="1"/>
</dbReference>
<dbReference type="RefSeq" id="XP_052133373.1">
    <property type="nucleotide sequence ID" value="XM_052277413.1"/>
</dbReference>
<dbReference type="Pfam" id="PF09336">
    <property type="entry name" value="Vps4_C"/>
    <property type="match status" value="1"/>
</dbReference>
<evidence type="ECO:0000256" key="9">
    <source>
        <dbReference type="SAM" id="MobiDB-lite"/>
    </source>
</evidence>
<dbReference type="Gene3D" id="1.10.8.60">
    <property type="match status" value="1"/>
</dbReference>
<evidence type="ECO:0000256" key="8">
    <source>
        <dbReference type="HAMAP-Rule" id="MF_03023"/>
    </source>
</evidence>
<evidence type="ECO:0000256" key="6">
    <source>
        <dbReference type="ARBA" id="ARBA00023212"/>
    </source>
</evidence>
<dbReference type="InterPro" id="IPR003593">
    <property type="entry name" value="AAA+_ATPase"/>
</dbReference>
<dbReference type="GO" id="GO:0005874">
    <property type="term" value="C:microtubule"/>
    <property type="evidence" value="ECO:0007669"/>
    <property type="project" value="UniProtKB-KW"/>
</dbReference>
<reference evidence="12 13" key="1">
    <citation type="submission" date="2025-04" db="UniProtKB">
        <authorList>
            <consortium name="RefSeq"/>
        </authorList>
    </citation>
    <scope>IDENTIFICATION</scope>
    <source>
        <tissue evidence="12 13">Whole organism</tissue>
    </source>
</reference>
<protein>
    <recommendedName>
        <fullName evidence="8">Katanin p60 ATPase-containing subunit A1</fullName>
        <shortName evidence="8">Katanin p60 subunit A1</shortName>
        <ecNumber evidence="8">5.6.1.1</ecNumber>
    </recommendedName>
    <alternativeName>
        <fullName evidence="8">p60 katanin</fullName>
    </alternativeName>
</protein>
<evidence type="ECO:0000256" key="3">
    <source>
        <dbReference type="ARBA" id="ARBA00022701"/>
    </source>
</evidence>
<keyword evidence="7 8" id="KW-0413">Isomerase</keyword>
<dbReference type="Gene3D" id="3.40.50.300">
    <property type="entry name" value="P-loop containing nucleotide triphosphate hydrolases"/>
    <property type="match status" value="1"/>
</dbReference>
<keyword evidence="5 8" id="KW-0067">ATP-binding</keyword>
<feature type="region of interest" description="Disordered" evidence="9">
    <location>
        <begin position="1"/>
        <end position="48"/>
    </location>
</feature>
<dbReference type="GO" id="GO:0005737">
    <property type="term" value="C:cytoplasm"/>
    <property type="evidence" value="ECO:0007669"/>
    <property type="project" value="UniProtKB-SubCell"/>
</dbReference>
<comment type="function">
    <text evidence="8">Catalytic subunit of a complex which severs microtubules in an ATP-dependent manner. Microtubule severing may promote rapid reorganization of cellular microtubule arrays and the release of microtubules from the centrosome following nucleation.</text>
</comment>
<feature type="compositionally biased region" description="Basic residues" evidence="9">
    <location>
        <begin position="258"/>
        <end position="267"/>
    </location>
</feature>
<dbReference type="PANTHER" id="PTHR23074">
    <property type="entry name" value="AAA DOMAIN-CONTAINING"/>
    <property type="match status" value="1"/>
</dbReference>
<feature type="region of interest" description="Disordered" evidence="9">
    <location>
        <begin position="209"/>
        <end position="301"/>
    </location>
</feature>
<keyword evidence="2 8" id="KW-0963">Cytoplasm</keyword>
<feature type="region of interest" description="Disordered" evidence="9">
    <location>
        <begin position="115"/>
        <end position="195"/>
    </location>
</feature>
<comment type="catalytic activity">
    <reaction evidence="8">
        <text>n ATP + n H2O + a microtubule = n ADP + n phosphate + (n+1) alpha/beta tubulin heterodimers.</text>
        <dbReference type="EC" id="5.6.1.1"/>
    </reaction>
</comment>
<dbReference type="InterPro" id="IPR027417">
    <property type="entry name" value="P-loop_NTPase"/>
</dbReference>
<dbReference type="GO" id="GO:0008568">
    <property type="term" value="F:microtubule severing ATPase activity"/>
    <property type="evidence" value="ECO:0007669"/>
    <property type="project" value="UniProtKB-EC"/>
</dbReference>
<keyword evidence="4 8" id="KW-0547">Nucleotide-binding</keyword>
<dbReference type="GO" id="GO:0005524">
    <property type="term" value="F:ATP binding"/>
    <property type="evidence" value="ECO:0007669"/>
    <property type="project" value="UniProtKB-KW"/>
</dbReference>
<dbReference type="GO" id="GO:0051013">
    <property type="term" value="P:microtubule severing"/>
    <property type="evidence" value="ECO:0007669"/>
    <property type="project" value="UniProtKB-UniRule"/>
</dbReference>
<dbReference type="EC" id="5.6.1.1" evidence="8"/>
<feature type="binding site" evidence="8">
    <location>
        <begin position="362"/>
        <end position="369"/>
    </location>
    <ligand>
        <name>ATP</name>
        <dbReference type="ChEBI" id="CHEBI:30616"/>
    </ligand>
</feature>
<feature type="compositionally biased region" description="Basic residues" evidence="9">
    <location>
        <begin position="115"/>
        <end position="129"/>
    </location>
</feature>
<comment type="similarity">
    <text evidence="8">Belongs to the AAA ATPase family. Katanin p60 subunit A1 subfamily.</text>
</comment>
<dbReference type="OrthoDB" id="5334845at2759"/>
<dbReference type="SUPFAM" id="SSF52540">
    <property type="entry name" value="P-loop containing nucleoside triphosphate hydrolases"/>
    <property type="match status" value="1"/>
</dbReference>
<name>A0A9C6XBV0_FRAOC</name>
<dbReference type="InterPro" id="IPR003959">
    <property type="entry name" value="ATPase_AAA_core"/>
</dbReference>
<keyword evidence="6 8" id="KW-0206">Cytoskeleton</keyword>
<comment type="subcellular location">
    <subcellularLocation>
        <location evidence="1">Cytoplasm</location>
        <location evidence="1">Cytoskeleton</location>
    </subcellularLocation>
    <subcellularLocation>
        <location evidence="8">Cytoplasm</location>
    </subcellularLocation>
    <subcellularLocation>
        <location evidence="8">Cytoplasm</location>
        <location evidence="8">Cytoskeleton</location>
        <location evidence="8">Microtubule organizing center</location>
        <location evidence="8">Centrosome</location>
    </subcellularLocation>
    <subcellularLocation>
        <location evidence="8">Cytoplasm</location>
        <location evidence="8">Cytoskeleton</location>
        <location evidence="8">Spindle pole</location>
    </subcellularLocation>
    <subcellularLocation>
        <location evidence="8">Cytoplasm</location>
        <location evidence="8">Cytoskeleton</location>
        <location evidence="8">Spindle</location>
    </subcellularLocation>
    <text evidence="8">Predominantly cytoplasmic. Also localized to the interphase centrosome and the mitotic spindle poles. Enhanced recruitment to the mitotic spindle poles requires microtubules and interaction with KATNB1.</text>
</comment>
<evidence type="ECO:0000259" key="10">
    <source>
        <dbReference type="SMART" id="SM00382"/>
    </source>
</evidence>
<feature type="compositionally biased region" description="Gly residues" evidence="9">
    <location>
        <begin position="176"/>
        <end position="187"/>
    </location>
</feature>